<dbReference type="GO" id="GO:0046872">
    <property type="term" value="F:metal ion binding"/>
    <property type="evidence" value="ECO:0007669"/>
    <property type="project" value="UniProtKB-KW"/>
</dbReference>
<evidence type="ECO:0000256" key="2">
    <source>
        <dbReference type="ARBA" id="ARBA00022723"/>
    </source>
</evidence>
<dbReference type="OrthoDB" id="25607at2"/>
<dbReference type="STRING" id="988821.SAMN05421867_10536"/>
<dbReference type="Pfam" id="PF12710">
    <property type="entry name" value="HAD"/>
    <property type="match status" value="1"/>
</dbReference>
<keyword evidence="6" id="KW-0472">Membrane</keyword>
<feature type="transmembrane region" description="Helical" evidence="6">
    <location>
        <begin position="273"/>
        <end position="293"/>
    </location>
</feature>
<evidence type="ECO:0000256" key="6">
    <source>
        <dbReference type="SAM" id="Phobius"/>
    </source>
</evidence>
<dbReference type="Gene3D" id="3.40.50.1000">
    <property type="entry name" value="HAD superfamily/HAD-like"/>
    <property type="match status" value="1"/>
</dbReference>
<dbReference type="PANTHER" id="PTHR43344">
    <property type="entry name" value="PHOSPHOSERINE PHOSPHATASE"/>
    <property type="match status" value="1"/>
</dbReference>
<dbReference type="PANTHER" id="PTHR43344:SF13">
    <property type="entry name" value="PHOSPHATASE RV3661-RELATED"/>
    <property type="match status" value="1"/>
</dbReference>
<keyword evidence="3 7" id="KW-0378">Hydrolase</keyword>
<dbReference type="Proteomes" id="UP000199012">
    <property type="component" value="Unassembled WGS sequence"/>
</dbReference>
<evidence type="ECO:0000313" key="8">
    <source>
        <dbReference type="Proteomes" id="UP000199012"/>
    </source>
</evidence>
<accession>A0A1I0XIC9</accession>
<evidence type="ECO:0000256" key="5">
    <source>
        <dbReference type="SAM" id="MobiDB-lite"/>
    </source>
</evidence>
<dbReference type="RefSeq" id="WP_090032073.1">
    <property type="nucleotide sequence ID" value="NZ_BONM01000022.1"/>
</dbReference>
<keyword evidence="6" id="KW-1133">Transmembrane helix</keyword>
<evidence type="ECO:0000256" key="3">
    <source>
        <dbReference type="ARBA" id="ARBA00022801"/>
    </source>
</evidence>
<dbReference type="EMBL" id="FOKA01000005">
    <property type="protein sequence ID" value="SFB00050.1"/>
    <property type="molecule type" value="Genomic_DNA"/>
</dbReference>
<dbReference type="SUPFAM" id="SSF56784">
    <property type="entry name" value="HAD-like"/>
    <property type="match status" value="1"/>
</dbReference>
<keyword evidence="4" id="KW-0460">Magnesium</keyword>
<dbReference type="GO" id="GO:0016787">
    <property type="term" value="F:hydrolase activity"/>
    <property type="evidence" value="ECO:0007669"/>
    <property type="project" value="UniProtKB-KW"/>
</dbReference>
<feature type="compositionally biased region" description="Low complexity" evidence="5">
    <location>
        <begin position="7"/>
        <end position="40"/>
    </location>
</feature>
<protein>
    <submittedName>
        <fullName evidence="7">HAD-superfamily subfamily IB hydrolase, TIGR01490</fullName>
    </submittedName>
</protein>
<dbReference type="Gene3D" id="1.20.1440.100">
    <property type="entry name" value="SG protein - dephosphorylation function"/>
    <property type="match status" value="1"/>
</dbReference>
<dbReference type="InterPro" id="IPR050582">
    <property type="entry name" value="HAD-like_SerB"/>
</dbReference>
<evidence type="ECO:0000313" key="7">
    <source>
        <dbReference type="EMBL" id="SFB00050.1"/>
    </source>
</evidence>
<evidence type="ECO:0000256" key="4">
    <source>
        <dbReference type="ARBA" id="ARBA00022842"/>
    </source>
</evidence>
<keyword evidence="2" id="KW-0479">Metal-binding</keyword>
<dbReference type="InterPro" id="IPR036412">
    <property type="entry name" value="HAD-like_sf"/>
</dbReference>
<proteinExistence type="inferred from homology"/>
<reference evidence="7 8" key="1">
    <citation type="submission" date="2016-10" db="EMBL/GenBank/DDBJ databases">
        <authorList>
            <person name="de Groot N.N."/>
        </authorList>
    </citation>
    <scope>NUCLEOTIDE SEQUENCE [LARGE SCALE GENOMIC DNA]</scope>
    <source>
        <strain evidence="7 8">CGMCC 4.6945</strain>
    </source>
</reference>
<gene>
    <name evidence="7" type="ORF">SAMN05421867_10536</name>
</gene>
<dbReference type="InterPro" id="IPR023214">
    <property type="entry name" value="HAD_sf"/>
</dbReference>
<feature type="region of interest" description="Disordered" evidence="5">
    <location>
        <begin position="1"/>
        <end position="40"/>
    </location>
</feature>
<dbReference type="NCBIfam" id="TIGR01488">
    <property type="entry name" value="HAD-SF-IB"/>
    <property type="match status" value="1"/>
</dbReference>
<dbReference type="InterPro" id="IPR006385">
    <property type="entry name" value="HAD_hydro_SerB1"/>
</dbReference>
<keyword evidence="6" id="KW-0812">Transmembrane</keyword>
<dbReference type="NCBIfam" id="TIGR01490">
    <property type="entry name" value="HAD-SF-IB-hyp1"/>
    <property type="match status" value="1"/>
</dbReference>
<evidence type="ECO:0000256" key="1">
    <source>
        <dbReference type="ARBA" id="ARBA00009184"/>
    </source>
</evidence>
<dbReference type="AlphaFoldDB" id="A0A1I0XIC9"/>
<sequence length="310" mass="32196">MDDARARGTASPTSTSPTSTSPTSTSRTGTVPATATPSPPSSAAAFFDLDKTLIATTTPAAFSAALRRTGLLTRRAMLRAARAQTAFLLRGATADRTERLKQAMTPLVRGWDVDVLTRAVADAAEESVRPLLSPEAVALVEEHHAQGRAVVVVSASPEEMVRPIAALIGADAVVASRMHVVDGRYTGAVEWYCYGERKAEAMRALAAEHGWDLAASYAYSDSVTDAPMLAAVGHAFVVNPDRALVGRARAEGWGQLVFRHPRPFVLIPGARTAGVAAALAAVAAAVAAARALALVRRGARAAVVAAVGPT</sequence>
<keyword evidence="8" id="KW-1185">Reference proteome</keyword>
<name>A0A1I0XIC9_9CELL</name>
<organism evidence="7 8">
    <name type="scientific">Cellulomonas marina</name>
    <dbReference type="NCBI Taxonomy" id="988821"/>
    <lineage>
        <taxon>Bacteria</taxon>
        <taxon>Bacillati</taxon>
        <taxon>Actinomycetota</taxon>
        <taxon>Actinomycetes</taxon>
        <taxon>Micrococcales</taxon>
        <taxon>Cellulomonadaceae</taxon>
        <taxon>Cellulomonas</taxon>
    </lineage>
</organism>
<dbReference type="CDD" id="cd02612">
    <property type="entry name" value="HAD_PGPPase"/>
    <property type="match status" value="1"/>
</dbReference>
<comment type="similarity">
    <text evidence="1">Belongs to the HAD-like hydrolase superfamily. SerB family.</text>
</comment>